<dbReference type="Proteomes" id="UP000184932">
    <property type="component" value="Unassembled WGS sequence"/>
</dbReference>
<evidence type="ECO:0000313" key="3">
    <source>
        <dbReference type="EMBL" id="SIO16821.1"/>
    </source>
</evidence>
<feature type="transmembrane region" description="Helical" evidence="1">
    <location>
        <begin position="7"/>
        <end position="28"/>
    </location>
</feature>
<reference evidence="4" key="1">
    <citation type="submission" date="2016-11" db="EMBL/GenBank/DDBJ databases">
        <authorList>
            <person name="Varghese N."/>
            <person name="Submissions S."/>
        </authorList>
    </citation>
    <scope>NUCLEOTIDE SEQUENCE [LARGE SCALE GENOMIC DNA]</scope>
    <source>
        <strain evidence="4">DSM 29440</strain>
    </source>
</reference>
<dbReference type="GO" id="GO:0005506">
    <property type="term" value="F:iron ion binding"/>
    <property type="evidence" value="ECO:0007669"/>
    <property type="project" value="InterPro"/>
</dbReference>
<accession>A0A1N6HAG8</accession>
<keyword evidence="1" id="KW-0472">Membrane</keyword>
<dbReference type="RefSeq" id="WP_074257143.1">
    <property type="nucleotide sequence ID" value="NZ_FSRL01000001.1"/>
</dbReference>
<keyword evidence="1" id="KW-1133">Transmembrane helix</keyword>
<dbReference type="STRING" id="1217970.SAMN05444002_3218"/>
<dbReference type="Pfam" id="PF04116">
    <property type="entry name" value="FA_hydroxylase"/>
    <property type="match status" value="1"/>
</dbReference>
<dbReference type="AlphaFoldDB" id="A0A1N6HAG8"/>
<proteinExistence type="predicted"/>
<gene>
    <name evidence="3" type="ORF">SAMN05444002_3218</name>
</gene>
<evidence type="ECO:0000313" key="4">
    <source>
        <dbReference type="Proteomes" id="UP000184932"/>
    </source>
</evidence>
<dbReference type="OrthoDB" id="5291370at2"/>
<keyword evidence="1" id="KW-0812">Transmembrane</keyword>
<sequence length="237" mass="27451">MIAALRILILMGGLHRLFPFWLVGLGLMLFDFQYWMLAAVGYGVVIQWFNEYLIHRFIYHREPPTAQSPFNKLYRSHIGHHEFPQDEEFFTGDDHWFPLRFAAGSFAAHLVVLWPLVGLWPALEFACVALFVGSASAFAFYEYCHTLAHLNVPKGRFGQWVTREHMAHHYQDHHATFHVTAGMAWIDRLFGTGHDPAKARERYDRRTMMSIGMDPEDLRLVTARKAYGLAKPPRHIA</sequence>
<dbReference type="GO" id="GO:0016491">
    <property type="term" value="F:oxidoreductase activity"/>
    <property type="evidence" value="ECO:0007669"/>
    <property type="project" value="InterPro"/>
</dbReference>
<evidence type="ECO:0000256" key="1">
    <source>
        <dbReference type="SAM" id="Phobius"/>
    </source>
</evidence>
<dbReference type="GO" id="GO:0008610">
    <property type="term" value="P:lipid biosynthetic process"/>
    <property type="evidence" value="ECO:0007669"/>
    <property type="project" value="InterPro"/>
</dbReference>
<organism evidence="3 4">
    <name type="scientific">Vannielia litorea</name>
    <dbReference type="NCBI Taxonomy" id="1217970"/>
    <lineage>
        <taxon>Bacteria</taxon>
        <taxon>Pseudomonadati</taxon>
        <taxon>Pseudomonadota</taxon>
        <taxon>Alphaproteobacteria</taxon>
        <taxon>Rhodobacterales</taxon>
        <taxon>Paracoccaceae</taxon>
        <taxon>Vannielia</taxon>
    </lineage>
</organism>
<protein>
    <submittedName>
        <fullName evidence="3">Fatty acid hydroxylase superfamily protein</fullName>
    </submittedName>
</protein>
<feature type="transmembrane region" description="Helical" evidence="1">
    <location>
        <begin position="34"/>
        <end position="54"/>
    </location>
</feature>
<feature type="domain" description="Fatty acid hydroxylase" evidence="2">
    <location>
        <begin position="43"/>
        <end position="192"/>
    </location>
</feature>
<name>A0A1N6HAG8_9RHOB</name>
<evidence type="ECO:0000259" key="2">
    <source>
        <dbReference type="Pfam" id="PF04116"/>
    </source>
</evidence>
<dbReference type="InterPro" id="IPR006694">
    <property type="entry name" value="Fatty_acid_hydroxylase"/>
</dbReference>
<keyword evidence="4" id="KW-1185">Reference proteome</keyword>
<dbReference type="EMBL" id="FSRL01000001">
    <property type="protein sequence ID" value="SIO16821.1"/>
    <property type="molecule type" value="Genomic_DNA"/>
</dbReference>